<comment type="caution">
    <text evidence="1">The sequence shown here is derived from an EMBL/GenBank/DDBJ whole genome shotgun (WGS) entry which is preliminary data.</text>
</comment>
<name>A0AAD9YX32_9LECA</name>
<reference evidence="1" key="1">
    <citation type="submission" date="2022-11" db="EMBL/GenBank/DDBJ databases">
        <title>Chromosomal genome sequence assembly and mating type (MAT) locus characterization of the leprose asexual lichenized fungus Lepraria neglecta (Nyl.) Erichsen.</title>
        <authorList>
            <person name="Allen J.L."/>
            <person name="Pfeffer B."/>
        </authorList>
    </citation>
    <scope>NUCLEOTIDE SEQUENCE</scope>
    <source>
        <strain evidence="1">Allen 5258</strain>
    </source>
</reference>
<proteinExistence type="predicted"/>
<evidence type="ECO:0000313" key="1">
    <source>
        <dbReference type="EMBL" id="KAK3167551.1"/>
    </source>
</evidence>
<dbReference type="EMBL" id="JASNWA010000011">
    <property type="protein sequence ID" value="KAK3167551.1"/>
    <property type="molecule type" value="Genomic_DNA"/>
</dbReference>
<keyword evidence="2" id="KW-1185">Reference proteome</keyword>
<accession>A0AAD9YX32</accession>
<dbReference type="Proteomes" id="UP001276659">
    <property type="component" value="Unassembled WGS sequence"/>
</dbReference>
<evidence type="ECO:0000313" key="2">
    <source>
        <dbReference type="Proteomes" id="UP001276659"/>
    </source>
</evidence>
<protein>
    <submittedName>
        <fullName evidence="1">Uncharacterized protein</fullName>
    </submittedName>
</protein>
<organism evidence="1 2">
    <name type="scientific">Lepraria neglecta</name>
    <dbReference type="NCBI Taxonomy" id="209136"/>
    <lineage>
        <taxon>Eukaryota</taxon>
        <taxon>Fungi</taxon>
        <taxon>Dikarya</taxon>
        <taxon>Ascomycota</taxon>
        <taxon>Pezizomycotina</taxon>
        <taxon>Lecanoromycetes</taxon>
        <taxon>OSLEUM clade</taxon>
        <taxon>Lecanoromycetidae</taxon>
        <taxon>Lecanorales</taxon>
        <taxon>Lecanorineae</taxon>
        <taxon>Stereocaulaceae</taxon>
        <taxon>Lepraria</taxon>
    </lineage>
</organism>
<gene>
    <name evidence="1" type="ORF">OEA41_010678</name>
</gene>
<sequence length="82" mass="8947">MRNNSPFVLDVNLEAAHNASLNTLGGFINEQLDHLDEPYRVDESSLMVEWEGGVSDNSNVIPTLDSVWIGRARAVVHGGADL</sequence>
<dbReference type="AlphaFoldDB" id="A0AAD9YX32"/>